<feature type="compositionally biased region" description="Polar residues" evidence="1">
    <location>
        <begin position="1"/>
        <end position="15"/>
    </location>
</feature>
<reference evidence="3 4" key="1">
    <citation type="submission" date="2025-04" db="UniProtKB">
        <authorList>
            <consortium name="RefSeq"/>
        </authorList>
    </citation>
    <scope>IDENTIFICATION</scope>
</reference>
<feature type="region of interest" description="Disordered" evidence="1">
    <location>
        <begin position="110"/>
        <end position="144"/>
    </location>
</feature>
<dbReference type="RefSeq" id="XP_010266174.1">
    <property type="nucleotide sequence ID" value="XM_010267872.2"/>
</dbReference>
<feature type="compositionally biased region" description="Basic and acidic residues" evidence="1">
    <location>
        <begin position="59"/>
        <end position="69"/>
    </location>
</feature>
<dbReference type="STRING" id="4432.A0A1U8ASV2"/>
<dbReference type="OMA" id="NTASCAP"/>
<evidence type="ECO:0000313" key="2">
    <source>
        <dbReference type="Proteomes" id="UP000189703"/>
    </source>
</evidence>
<accession>A0A1U8ASV2</accession>
<dbReference type="OrthoDB" id="1925139at2759"/>
<name>A0A1U8ASV2_NELNU</name>
<dbReference type="GeneID" id="104603754"/>
<dbReference type="PANTHER" id="PTHR34555:SF1">
    <property type="entry name" value="INTEGRAL MEMBRANE HEMOLYSIN-III-LIKE PROTEIN"/>
    <property type="match status" value="1"/>
</dbReference>
<protein>
    <submittedName>
        <fullName evidence="3 4">Uncharacterized protein LOC104603754</fullName>
    </submittedName>
</protein>
<dbReference type="Proteomes" id="UP000189703">
    <property type="component" value="Unplaced"/>
</dbReference>
<evidence type="ECO:0000313" key="3">
    <source>
        <dbReference type="RefSeq" id="XP_010266173.1"/>
    </source>
</evidence>
<dbReference type="AlphaFoldDB" id="A0A1U8ASV2"/>
<dbReference type="eggNOG" id="ENOG502QVM9">
    <property type="taxonomic scope" value="Eukaryota"/>
</dbReference>
<dbReference type="RefSeq" id="XP_010266173.1">
    <property type="nucleotide sequence ID" value="XM_010267871.1"/>
</dbReference>
<gene>
    <name evidence="3 4" type="primary">LOC104603754</name>
</gene>
<proteinExistence type="predicted"/>
<dbReference type="KEGG" id="nnu:104603754"/>
<feature type="region of interest" description="Disordered" evidence="1">
    <location>
        <begin position="1"/>
        <end position="98"/>
    </location>
</feature>
<dbReference type="PANTHER" id="PTHR34555">
    <property type="entry name" value="INTEGRAL MEMBRANE HEMOLYSIN-III-LIKE PROTEIN"/>
    <property type="match status" value="1"/>
</dbReference>
<sequence>MVQQMVDSKVNQYGLPNTGAGLPTSDKQHAILVKKTALRDLQNDNRISLPKPQGNSTFLKEKGPLKDAKVSGNKRASPECPAPASPPGHQSLSSNGENSHLVYVRRKSESELGKSNMDNDAGHPPARQFNHGDQETPRQLTQMKEPKMSCFSAYTPIPMASLMTFSSGGPTVPLSLGKAGNGLPLAEPKNPAVTSAPVPLVNHQGNSEPHWKERFIRLQTFLRNCDHSSQEDYIQMLRSLTPSGRSRHAVELEKRAIHLSLEEGKEIHRMTILNVLGKSTPKNSASPLSQQVQPAK</sequence>
<organism evidence="2 3">
    <name type="scientific">Nelumbo nucifera</name>
    <name type="common">Sacred lotus</name>
    <dbReference type="NCBI Taxonomy" id="4432"/>
    <lineage>
        <taxon>Eukaryota</taxon>
        <taxon>Viridiplantae</taxon>
        <taxon>Streptophyta</taxon>
        <taxon>Embryophyta</taxon>
        <taxon>Tracheophyta</taxon>
        <taxon>Spermatophyta</taxon>
        <taxon>Magnoliopsida</taxon>
        <taxon>Proteales</taxon>
        <taxon>Nelumbonaceae</taxon>
        <taxon>Nelumbo</taxon>
    </lineage>
</organism>
<feature type="compositionally biased region" description="Polar residues" evidence="1">
    <location>
        <begin position="88"/>
        <end position="98"/>
    </location>
</feature>
<evidence type="ECO:0000256" key="1">
    <source>
        <dbReference type="SAM" id="MobiDB-lite"/>
    </source>
</evidence>
<evidence type="ECO:0000313" key="4">
    <source>
        <dbReference type="RefSeq" id="XP_010266174.1"/>
    </source>
</evidence>
<keyword evidence="2" id="KW-1185">Reference proteome</keyword>